<organism evidence="2 3">
    <name type="scientific">Altericroceibacterium endophyticum</name>
    <dbReference type="NCBI Taxonomy" id="1808508"/>
    <lineage>
        <taxon>Bacteria</taxon>
        <taxon>Pseudomonadati</taxon>
        <taxon>Pseudomonadota</taxon>
        <taxon>Alphaproteobacteria</taxon>
        <taxon>Sphingomonadales</taxon>
        <taxon>Erythrobacteraceae</taxon>
        <taxon>Altericroceibacterium</taxon>
    </lineage>
</organism>
<dbReference type="Proteomes" id="UP000438476">
    <property type="component" value="Unassembled WGS sequence"/>
</dbReference>
<reference evidence="2 3" key="1">
    <citation type="submission" date="2019-12" db="EMBL/GenBank/DDBJ databases">
        <title>Genomic-based taxomic classification of the family Erythrobacteraceae.</title>
        <authorList>
            <person name="Xu L."/>
        </authorList>
    </citation>
    <scope>NUCLEOTIDE SEQUENCE [LARGE SCALE GENOMIC DNA]</scope>
    <source>
        <strain evidence="2 3">LMG 29518</strain>
    </source>
</reference>
<gene>
    <name evidence="2" type="ORF">GRI91_14405</name>
</gene>
<protein>
    <submittedName>
        <fullName evidence="2">Uncharacterized protein</fullName>
    </submittedName>
</protein>
<name>A0A6I4TB37_9SPHN</name>
<accession>A0A6I4TB37</accession>
<proteinExistence type="predicted"/>
<dbReference type="EMBL" id="WTYT01000006">
    <property type="protein sequence ID" value="MXO66955.1"/>
    <property type="molecule type" value="Genomic_DNA"/>
</dbReference>
<dbReference type="AlphaFoldDB" id="A0A6I4TB37"/>
<evidence type="ECO:0000313" key="2">
    <source>
        <dbReference type="EMBL" id="MXO66955.1"/>
    </source>
</evidence>
<dbReference type="OrthoDB" id="7391946at2"/>
<dbReference type="RefSeq" id="WP_160737378.1">
    <property type="nucleotide sequence ID" value="NZ_WTYT01000006.1"/>
</dbReference>
<feature type="region of interest" description="Disordered" evidence="1">
    <location>
        <begin position="1"/>
        <end position="40"/>
    </location>
</feature>
<sequence>MDERSKPQKLTGKGARQIRKTLDKTRGGLRKVPGPSTNPATNLMIADIGMRTASMLFRRTMEKGLLRARFTPEKAREVVEGRTLGRTLATVAISKVATRSVPGAVLVGGSILAKIILDRSVSRRQAEREGDAALEEQANQD</sequence>
<evidence type="ECO:0000313" key="3">
    <source>
        <dbReference type="Proteomes" id="UP000438476"/>
    </source>
</evidence>
<evidence type="ECO:0000256" key="1">
    <source>
        <dbReference type="SAM" id="MobiDB-lite"/>
    </source>
</evidence>
<keyword evidence="3" id="KW-1185">Reference proteome</keyword>
<comment type="caution">
    <text evidence="2">The sequence shown here is derived from an EMBL/GenBank/DDBJ whole genome shotgun (WGS) entry which is preliminary data.</text>
</comment>